<protein>
    <submittedName>
        <fullName evidence="1">Uncharacterized protein</fullName>
    </submittedName>
</protein>
<evidence type="ECO:0000313" key="2">
    <source>
        <dbReference type="Proteomes" id="UP001162834"/>
    </source>
</evidence>
<dbReference type="EMBL" id="CP087164">
    <property type="protein sequence ID" value="UGS38470.1"/>
    <property type="molecule type" value="Genomic_DNA"/>
</dbReference>
<keyword evidence="2" id="KW-1185">Reference proteome</keyword>
<name>A0A9E6Y215_9ACTN</name>
<accession>A0A9E6Y215</accession>
<reference evidence="1" key="1">
    <citation type="journal article" date="2022" name="Int. J. Syst. Evol. Microbiol.">
        <title>Pseudomonas aegrilactucae sp. nov. and Pseudomonas morbosilactucae sp. nov., pathogens causing bacterial rot of lettuce in Japan.</title>
        <authorList>
            <person name="Sawada H."/>
            <person name="Fujikawa T."/>
            <person name="Satou M."/>
        </authorList>
    </citation>
    <scope>NUCLEOTIDE SEQUENCE</scope>
    <source>
        <strain evidence="1">0166_1</strain>
    </source>
</reference>
<organism evidence="1 2">
    <name type="scientific">Capillimicrobium parvum</name>
    <dbReference type="NCBI Taxonomy" id="2884022"/>
    <lineage>
        <taxon>Bacteria</taxon>
        <taxon>Bacillati</taxon>
        <taxon>Actinomycetota</taxon>
        <taxon>Thermoleophilia</taxon>
        <taxon>Solirubrobacterales</taxon>
        <taxon>Capillimicrobiaceae</taxon>
        <taxon>Capillimicrobium</taxon>
    </lineage>
</organism>
<gene>
    <name evidence="1" type="ORF">DSM104329_04899</name>
</gene>
<dbReference type="KEGG" id="sbae:DSM104329_04899"/>
<evidence type="ECO:0000313" key="1">
    <source>
        <dbReference type="EMBL" id="UGS38470.1"/>
    </source>
</evidence>
<dbReference type="Proteomes" id="UP001162834">
    <property type="component" value="Chromosome"/>
</dbReference>
<sequence length="69" mass="7417">MRARARWPEFHGAQALGEVARTALALPALADDEDWQLSAIAYADEALLREFYDACVTLAGGALRIAEAG</sequence>
<dbReference type="AlphaFoldDB" id="A0A9E6Y215"/>
<proteinExistence type="predicted"/>